<keyword evidence="3 4" id="KW-0408">Iron</keyword>
<organism evidence="7 8">
    <name type="scientific">Bradyrhizobium ivorense</name>
    <dbReference type="NCBI Taxonomy" id="2511166"/>
    <lineage>
        <taxon>Bacteria</taxon>
        <taxon>Pseudomonadati</taxon>
        <taxon>Pseudomonadota</taxon>
        <taxon>Alphaproteobacteria</taxon>
        <taxon>Hyphomicrobiales</taxon>
        <taxon>Nitrobacteraceae</taxon>
        <taxon>Bradyrhizobium</taxon>
    </lineage>
</organism>
<keyword evidence="8" id="KW-1185">Reference proteome</keyword>
<feature type="signal peptide" evidence="5">
    <location>
        <begin position="1"/>
        <end position="32"/>
    </location>
</feature>
<sequence length="298" mass="32185">MIALTWRPLVQSTALMLAPLLGLLCSAMAASAAGLQSELVARGDYLVNGILICGNCHTRRGPSGEILAPQEVRDTALSGGQTWDEAAFKVTAPNITQDKDTGIGDYTDAELRQVLRKGIKRNGARVAVMPSGFYEIMTEHDLDAVIAYLRTLKPVSHAVPAPIYKRAQQHEIPPGGETPYSDAMLNDKIARGFYLATVGLCMECHTPWQSQAFADRLGAGGNEFHGPWGVSVSRNITASNSKGIGDWTDDEIKRAITQGIARNGSKLKPPMSFQYYANVSAADLDAIVAYLRTVPPRD</sequence>
<gene>
    <name evidence="7" type="primary">fdhC_1</name>
    <name evidence="7" type="ORF">CI1B_38000</name>
</gene>
<dbReference type="AlphaFoldDB" id="A0A508T9H4"/>
<dbReference type="PANTHER" id="PTHR35008">
    <property type="entry name" value="BLL4482 PROTEIN-RELATED"/>
    <property type="match status" value="1"/>
</dbReference>
<evidence type="ECO:0000256" key="5">
    <source>
        <dbReference type="SAM" id="SignalP"/>
    </source>
</evidence>
<feature type="domain" description="Cytochrome c" evidence="6">
    <location>
        <begin position="38"/>
        <end position="153"/>
    </location>
</feature>
<feature type="domain" description="Cytochrome c" evidence="6">
    <location>
        <begin position="187"/>
        <end position="295"/>
    </location>
</feature>
<dbReference type="EMBL" id="CAADFC020000013">
    <property type="protein sequence ID" value="VIO71613.1"/>
    <property type="molecule type" value="Genomic_DNA"/>
</dbReference>
<feature type="chain" id="PRO_5021212324" evidence="5">
    <location>
        <begin position="33"/>
        <end position="298"/>
    </location>
</feature>
<evidence type="ECO:0000256" key="1">
    <source>
        <dbReference type="ARBA" id="ARBA00022617"/>
    </source>
</evidence>
<keyword evidence="1 4" id="KW-0349">Heme</keyword>
<dbReference type="PROSITE" id="PS51007">
    <property type="entry name" value="CYTC"/>
    <property type="match status" value="2"/>
</dbReference>
<protein>
    <submittedName>
        <fullName evidence="7">Fructose dehydrogenase cytochrome subunit</fullName>
    </submittedName>
</protein>
<dbReference type="GO" id="GO:0009055">
    <property type="term" value="F:electron transfer activity"/>
    <property type="evidence" value="ECO:0007669"/>
    <property type="project" value="InterPro"/>
</dbReference>
<keyword evidence="5" id="KW-0732">Signal</keyword>
<evidence type="ECO:0000313" key="8">
    <source>
        <dbReference type="Proteomes" id="UP000328092"/>
    </source>
</evidence>
<dbReference type="GO" id="GO:0020037">
    <property type="term" value="F:heme binding"/>
    <property type="evidence" value="ECO:0007669"/>
    <property type="project" value="InterPro"/>
</dbReference>
<evidence type="ECO:0000313" key="7">
    <source>
        <dbReference type="EMBL" id="VIO71613.1"/>
    </source>
</evidence>
<dbReference type="PANTHER" id="PTHR35008:SF8">
    <property type="entry name" value="ALCOHOL DEHYDROGENASE CYTOCHROME C SUBUNIT"/>
    <property type="match status" value="1"/>
</dbReference>
<dbReference type="InterPro" id="IPR051459">
    <property type="entry name" value="Cytochrome_c-type_DH"/>
</dbReference>
<keyword evidence="2 4" id="KW-0479">Metal-binding</keyword>
<dbReference type="SUPFAM" id="SSF46626">
    <property type="entry name" value="Cytochrome c"/>
    <property type="match status" value="2"/>
</dbReference>
<evidence type="ECO:0000256" key="3">
    <source>
        <dbReference type="ARBA" id="ARBA00023004"/>
    </source>
</evidence>
<dbReference type="Gene3D" id="1.10.760.10">
    <property type="entry name" value="Cytochrome c-like domain"/>
    <property type="match status" value="2"/>
</dbReference>
<dbReference type="Proteomes" id="UP000328092">
    <property type="component" value="Unassembled WGS sequence"/>
</dbReference>
<evidence type="ECO:0000259" key="6">
    <source>
        <dbReference type="PROSITE" id="PS51007"/>
    </source>
</evidence>
<dbReference type="InterPro" id="IPR009056">
    <property type="entry name" value="Cyt_c-like_dom"/>
</dbReference>
<dbReference type="GO" id="GO:0046872">
    <property type="term" value="F:metal ion binding"/>
    <property type="evidence" value="ECO:0007669"/>
    <property type="project" value="UniProtKB-KW"/>
</dbReference>
<comment type="caution">
    <text evidence="7">The sequence shown here is derived from an EMBL/GenBank/DDBJ whole genome shotgun (WGS) entry which is preliminary data.</text>
</comment>
<evidence type="ECO:0000256" key="2">
    <source>
        <dbReference type="ARBA" id="ARBA00022723"/>
    </source>
</evidence>
<accession>A0A508T9H4</accession>
<reference evidence="7" key="1">
    <citation type="submission" date="2019-02" db="EMBL/GenBank/DDBJ databases">
        <authorList>
            <person name="Pothier F.J."/>
        </authorList>
    </citation>
    <scope>NUCLEOTIDE SEQUENCE</scope>
    <source>
        <strain evidence="7">CI-1B</strain>
    </source>
</reference>
<dbReference type="InterPro" id="IPR036909">
    <property type="entry name" value="Cyt_c-like_dom_sf"/>
</dbReference>
<proteinExistence type="predicted"/>
<name>A0A508T9H4_9BRAD</name>
<evidence type="ECO:0000256" key="4">
    <source>
        <dbReference type="PROSITE-ProRule" id="PRU00433"/>
    </source>
</evidence>